<comment type="caution">
    <text evidence="1">The sequence shown here is derived from an EMBL/GenBank/DDBJ whole genome shotgun (WGS) entry which is preliminary data.</text>
</comment>
<protein>
    <submittedName>
        <fullName evidence="1">Uncharacterized protein</fullName>
    </submittedName>
</protein>
<dbReference type="Proteomes" id="UP000612899">
    <property type="component" value="Unassembled WGS sequence"/>
</dbReference>
<evidence type="ECO:0000313" key="2">
    <source>
        <dbReference type="Proteomes" id="UP000612899"/>
    </source>
</evidence>
<evidence type="ECO:0000313" key="1">
    <source>
        <dbReference type="EMBL" id="GIH05447.1"/>
    </source>
</evidence>
<dbReference type="AlphaFoldDB" id="A0A8J3Q8T5"/>
<name>A0A8J3Q8T5_9ACTN</name>
<reference evidence="1" key="1">
    <citation type="submission" date="2021-01" db="EMBL/GenBank/DDBJ databases">
        <title>Whole genome shotgun sequence of Rhizocola hellebori NBRC 109834.</title>
        <authorList>
            <person name="Komaki H."/>
            <person name="Tamura T."/>
        </authorList>
    </citation>
    <scope>NUCLEOTIDE SEQUENCE</scope>
    <source>
        <strain evidence="1">NBRC 109834</strain>
    </source>
</reference>
<accession>A0A8J3Q8T5</accession>
<proteinExistence type="predicted"/>
<keyword evidence="2" id="KW-1185">Reference proteome</keyword>
<dbReference type="RefSeq" id="WP_203909299.1">
    <property type="nucleotide sequence ID" value="NZ_BONY01000019.1"/>
</dbReference>
<sequence length="206" mass="22430">MTSPAKADPIELSVWVAKTILDWIKTQDGVKDKQQANFTVGVTKGGRIIISKVGGITKASAIMKDLKTNITTFPWYHKSLEIYTAQTFSELGNSNHGEMCVLAASDAMVDPLIYMLCAGDNCAACHDTLLSAKVMSGNAKADGTQAGWSHPRAKIALGNQLSSSWEKQIEELHRYNTSSDEEKKSFTSTHLQMLYGAPAGSFERLV</sequence>
<organism evidence="1 2">
    <name type="scientific">Rhizocola hellebori</name>
    <dbReference type="NCBI Taxonomy" id="1392758"/>
    <lineage>
        <taxon>Bacteria</taxon>
        <taxon>Bacillati</taxon>
        <taxon>Actinomycetota</taxon>
        <taxon>Actinomycetes</taxon>
        <taxon>Micromonosporales</taxon>
        <taxon>Micromonosporaceae</taxon>
        <taxon>Rhizocola</taxon>
    </lineage>
</organism>
<gene>
    <name evidence="1" type="ORF">Rhe02_35140</name>
</gene>
<dbReference type="EMBL" id="BONY01000019">
    <property type="protein sequence ID" value="GIH05447.1"/>
    <property type="molecule type" value="Genomic_DNA"/>
</dbReference>